<dbReference type="InterPro" id="IPR013783">
    <property type="entry name" value="Ig-like_fold"/>
</dbReference>
<feature type="non-terminal residue" evidence="1">
    <location>
        <position position="1"/>
    </location>
</feature>
<accession>A0A195FQU1</accession>
<sequence>DVLQIEQIYEARRDSSTNPLDHVFELCSYSWSLLPRHAYKCKIYYRPFMPFTVNVDYFTIVNSAGERAEIQVRGTCIGPVVSSSVTRLVMMCINENREVKKRIRFVNDSKVTATFMFDSFRRPFEANLRHGRIEPNSHKFVTITFAPRENGIYTCHFPCLILNHKPIIIELYGYCTALRKTSTQTRFNYPTRLKNGFERYTSDTVVATQNLPTVSSSKNCIDFGQANIEAENAERKIPETLCLTNHSQSNVLIKWDQDVEGIFNITPTSMRIPANQTALFEVAFNPNRTSSFFARDLVGDVFVKPQEDREETLTFPAITTVRLIGHSFPVCSDGWIPQYEIPHVVKMPPCVPSSPTYATFLIRRYGHLPLMYRFVSPASSHFVVKPMMGIIHQDYQIIAVCMLPGNDDKRVYMERWAIRFNGNMKSECFIDFQGYTENANVSFSNQNTVNFASTFPGCQSLQQFYMRNITRHVINYEFINVTPELQIRNENGKIYSNDIITHKWLFCPTTLGDYEFDINCILAVLKDGTPVGPSVCVTLHVTGKCESGVLVSEPDELNFEIQAYKDTKELSFHVFNLSPVNIYYKMTCIHCNWPIGNLECDVKIHPTADTVVAGKDKIITVIITPTTPGFYEFFIQYFVRISSDINTDLIPNQIPRNICTVRCLCVLPTLKVTDLQCYGFYPDMSKDLLWKLMKINMLNILLEDLQPETSETFYINFPAMILHNPKVIVKLLLTNIATMSASWNIKKVQLCSCRPVPREEIWITLELHYLLLGQTETKWDLDLGDNRHIFFIMIIECLSDSDNKLQLLNGTHFKFQQVYFGEKDPIYEVCWVHNSTNHSIPFSINPRTMYEINQEYCYKVFSCETPYAIANPQTSVPILLKFQPRKFGIFKGKLRLTLGDREEELTLEGESSLPYRPETSREYIPCEQSFEDQDIPIYFSTDCINVSHIATHSHVVKIIMIHNNLMHDVLAYEWKRREISEIIHVEIYPLKGLIKPKAVKSFHVTIYTKSYPCMIDINIPCEFINASQRRIYQRSVYILEGLSQELKGQFTITEKGISVPELPVKILEKPQPFYKAITIRCSIYSIEDKFLKVSLMKELTSAPPKGICIEENERTMTFKKKDISRSSFIIEGLLW</sequence>
<name>A0A195FQU1_9HYME</name>
<dbReference type="EMBL" id="KQ981382">
    <property type="protein sequence ID" value="KYN42274.1"/>
    <property type="molecule type" value="Genomic_DNA"/>
</dbReference>
<reference evidence="1 2" key="1">
    <citation type="submission" date="2016-03" db="EMBL/GenBank/DDBJ databases">
        <title>Trachymyrmex septentrionalis WGS genome.</title>
        <authorList>
            <person name="Nygaard S."/>
            <person name="Hu H."/>
            <person name="Boomsma J."/>
            <person name="Zhang G."/>
        </authorList>
    </citation>
    <scope>NUCLEOTIDE SEQUENCE [LARGE SCALE GENOMIC DNA]</scope>
    <source>
        <strain evidence="1">Tsep2-gDNA-1</strain>
        <tissue evidence="1">Whole body</tissue>
    </source>
</reference>
<organism evidence="1 2">
    <name type="scientific">Trachymyrmex septentrionalis</name>
    <dbReference type="NCBI Taxonomy" id="34720"/>
    <lineage>
        <taxon>Eukaryota</taxon>
        <taxon>Metazoa</taxon>
        <taxon>Ecdysozoa</taxon>
        <taxon>Arthropoda</taxon>
        <taxon>Hexapoda</taxon>
        <taxon>Insecta</taxon>
        <taxon>Pterygota</taxon>
        <taxon>Neoptera</taxon>
        <taxon>Endopterygota</taxon>
        <taxon>Hymenoptera</taxon>
        <taxon>Apocrita</taxon>
        <taxon>Aculeata</taxon>
        <taxon>Formicoidea</taxon>
        <taxon>Formicidae</taxon>
        <taxon>Myrmicinae</taxon>
        <taxon>Trachymyrmex</taxon>
    </lineage>
</organism>
<keyword evidence="2" id="KW-1185">Reference proteome</keyword>
<evidence type="ECO:0000313" key="2">
    <source>
        <dbReference type="Proteomes" id="UP000078541"/>
    </source>
</evidence>
<dbReference type="AlphaFoldDB" id="A0A195FQU1"/>
<evidence type="ECO:0008006" key="3">
    <source>
        <dbReference type="Google" id="ProtNLM"/>
    </source>
</evidence>
<proteinExistence type="predicted"/>
<dbReference type="Gene3D" id="2.60.40.10">
    <property type="entry name" value="Immunoglobulins"/>
    <property type="match status" value="4"/>
</dbReference>
<dbReference type="Proteomes" id="UP000078541">
    <property type="component" value="Unassembled WGS sequence"/>
</dbReference>
<dbReference type="PANTHER" id="PTHR46127">
    <property type="entry name" value="CILIA- AND FLAGELLA-ASSOCIATED PROTEIN 65"/>
    <property type="match status" value="1"/>
</dbReference>
<evidence type="ECO:0000313" key="1">
    <source>
        <dbReference type="EMBL" id="KYN42274.1"/>
    </source>
</evidence>
<dbReference type="PANTHER" id="PTHR46127:SF1">
    <property type="entry name" value="CILIA- AND FLAGELLA-ASSOCIATED PROTEIN 65"/>
    <property type="match status" value="1"/>
</dbReference>
<gene>
    <name evidence="1" type="ORF">ALC56_03412</name>
</gene>
<dbReference type="STRING" id="34720.A0A195FQU1"/>
<dbReference type="InterPro" id="IPR052614">
    <property type="entry name" value="CFAP65"/>
</dbReference>
<protein>
    <recommendedName>
        <fullName evidence="3">Coiled-coil domain-containing protein 108</fullName>
    </recommendedName>
</protein>